<keyword evidence="4" id="KW-0540">Nuclease</keyword>
<reference evidence="10 11" key="1">
    <citation type="submission" date="2025-04" db="UniProtKB">
        <authorList>
            <consortium name="RefSeq"/>
        </authorList>
    </citation>
    <scope>IDENTIFICATION</scope>
    <source>
        <tissue evidence="10 11">Whole body pupa</tissue>
    </source>
</reference>
<dbReference type="KEGG" id="gfs:119639073"/>
<evidence type="ECO:0000256" key="7">
    <source>
        <dbReference type="ARBA" id="ARBA00023242"/>
    </source>
</evidence>
<protein>
    <submittedName>
        <fullName evidence="10 11">Protein ALP1-like</fullName>
    </submittedName>
</protein>
<evidence type="ECO:0000256" key="4">
    <source>
        <dbReference type="ARBA" id="ARBA00022722"/>
    </source>
</evidence>
<dbReference type="GO" id="GO:0004518">
    <property type="term" value="F:nuclease activity"/>
    <property type="evidence" value="ECO:0007669"/>
    <property type="project" value="UniProtKB-KW"/>
</dbReference>
<dbReference type="Pfam" id="PF13359">
    <property type="entry name" value="DDE_Tnp_4"/>
    <property type="match status" value="1"/>
</dbReference>
<keyword evidence="7" id="KW-0539">Nucleus</keyword>
<evidence type="ECO:0000256" key="3">
    <source>
        <dbReference type="ARBA" id="ARBA00006958"/>
    </source>
</evidence>
<comment type="cofactor">
    <cofactor evidence="1">
        <name>a divalent metal cation</name>
        <dbReference type="ChEBI" id="CHEBI:60240"/>
    </cofactor>
</comment>
<dbReference type="Proteomes" id="UP000092443">
    <property type="component" value="Unplaced"/>
</dbReference>
<dbReference type="InterPro" id="IPR027806">
    <property type="entry name" value="HARBI1_dom"/>
</dbReference>
<evidence type="ECO:0000256" key="6">
    <source>
        <dbReference type="ARBA" id="ARBA00022801"/>
    </source>
</evidence>
<dbReference type="GO" id="GO:0005634">
    <property type="term" value="C:nucleus"/>
    <property type="evidence" value="ECO:0007669"/>
    <property type="project" value="UniProtKB-SubCell"/>
</dbReference>
<dbReference type="GeneID" id="119639073"/>
<keyword evidence="6" id="KW-0378">Hydrolase</keyword>
<dbReference type="GO" id="GO:0046872">
    <property type="term" value="F:metal ion binding"/>
    <property type="evidence" value="ECO:0007669"/>
    <property type="project" value="UniProtKB-KW"/>
</dbReference>
<comment type="subcellular location">
    <subcellularLocation>
        <location evidence="2">Nucleus</location>
    </subcellularLocation>
</comment>
<dbReference type="PANTHER" id="PTHR22930">
    <property type="match status" value="1"/>
</dbReference>
<dbReference type="RefSeq" id="XP_037892191.1">
    <property type="nucleotide sequence ID" value="XM_038036263.1"/>
</dbReference>
<accession>A0A9C5Z1I1</accession>
<name>A0A9C5Z1I1_9MUSC</name>
<evidence type="ECO:0000313" key="10">
    <source>
        <dbReference type="RefSeq" id="XP_037892189.1"/>
    </source>
</evidence>
<evidence type="ECO:0000313" key="11">
    <source>
        <dbReference type="RefSeq" id="XP_037892190.1"/>
    </source>
</evidence>
<organism evidence="9 12">
    <name type="scientific">Glossina fuscipes</name>
    <dbReference type="NCBI Taxonomy" id="7396"/>
    <lineage>
        <taxon>Eukaryota</taxon>
        <taxon>Metazoa</taxon>
        <taxon>Ecdysozoa</taxon>
        <taxon>Arthropoda</taxon>
        <taxon>Hexapoda</taxon>
        <taxon>Insecta</taxon>
        <taxon>Pterygota</taxon>
        <taxon>Neoptera</taxon>
        <taxon>Endopterygota</taxon>
        <taxon>Diptera</taxon>
        <taxon>Brachycera</taxon>
        <taxon>Muscomorpha</taxon>
        <taxon>Hippoboscoidea</taxon>
        <taxon>Glossinidae</taxon>
        <taxon>Glossina</taxon>
    </lineage>
</organism>
<evidence type="ECO:0000256" key="2">
    <source>
        <dbReference type="ARBA" id="ARBA00004123"/>
    </source>
</evidence>
<comment type="similarity">
    <text evidence="3">Belongs to the HARBI1 family.</text>
</comment>
<sequence>MMDNDDLIILVMITGMMCEYYRRRCRYKKRFWVRPLYKNRDVDGFFVTAFDHMYNNDFEQFKVNVRMNPKIFDLLLNLTEEKLTKSSCRPSISAKCRLFLTLLYLAKGESVRYLSLTFKMGASTVRSIIQETSRVLWDVLAPFYMSLPNKSGWERIAVDFETIWNLPHCVGAIDVKHISIVRPANSGSQYYKNKGTCSIVLLAVCGANYIFTAVDVGACGPQGDHGIMCHSEFVKRLVQNQLELPEATIITGTNIEFPYYFIGDSAFPLRNNLIKPYPGILLPKDKETFNKRLSRGRKTIENALGVLASRWRVLLSPIHMKPENAASVVKATVVLHNFVKMHDESYCPREYVDSEENGELKSGLWRKNTAPLRKASKLSGNNASRSAFHIRDILKNYLSQNGI</sequence>
<gene>
    <name evidence="10 11 12" type="primary">LOC119639073</name>
</gene>
<dbReference type="AlphaFoldDB" id="A0A9C5Z1I1"/>
<evidence type="ECO:0000256" key="1">
    <source>
        <dbReference type="ARBA" id="ARBA00001968"/>
    </source>
</evidence>
<dbReference type="GO" id="GO:0016787">
    <property type="term" value="F:hydrolase activity"/>
    <property type="evidence" value="ECO:0007669"/>
    <property type="project" value="UniProtKB-KW"/>
</dbReference>
<dbReference type="RefSeq" id="XP_037892190.1">
    <property type="nucleotide sequence ID" value="XM_038036262.1"/>
</dbReference>
<keyword evidence="5" id="KW-0479">Metal-binding</keyword>
<proteinExistence type="inferred from homology"/>
<dbReference type="InterPro" id="IPR045249">
    <property type="entry name" value="HARBI1-like"/>
</dbReference>
<evidence type="ECO:0000313" key="9">
    <source>
        <dbReference type="Proteomes" id="UP000092443"/>
    </source>
</evidence>
<dbReference type="PANTHER" id="PTHR22930:SF269">
    <property type="entry name" value="NUCLEASE HARBI1-LIKE PROTEIN"/>
    <property type="match status" value="1"/>
</dbReference>
<evidence type="ECO:0000256" key="5">
    <source>
        <dbReference type="ARBA" id="ARBA00022723"/>
    </source>
</evidence>
<evidence type="ECO:0000313" key="12">
    <source>
        <dbReference type="RefSeq" id="XP_037892191.1"/>
    </source>
</evidence>
<dbReference type="RefSeq" id="XP_037892189.1">
    <property type="nucleotide sequence ID" value="XM_038036261.1"/>
</dbReference>
<keyword evidence="9" id="KW-1185">Reference proteome</keyword>
<feature type="domain" description="DDE Tnp4" evidence="8">
    <location>
        <begin position="173"/>
        <end position="337"/>
    </location>
</feature>
<evidence type="ECO:0000259" key="8">
    <source>
        <dbReference type="Pfam" id="PF13359"/>
    </source>
</evidence>